<accession>A0ABQ9JI86</accession>
<keyword evidence="4 8" id="KW-1133">Transmembrane helix</keyword>
<protein>
    <recommendedName>
        <fullName evidence="9">Major facilitator superfamily (MFS) profile domain-containing protein</fullName>
    </recommendedName>
</protein>
<dbReference type="NCBIfam" id="TIGR00879">
    <property type="entry name" value="SP"/>
    <property type="match status" value="1"/>
</dbReference>
<feature type="domain" description="Major facilitator superfamily (MFS) profile" evidence="9">
    <location>
        <begin position="50"/>
        <end position="491"/>
    </location>
</feature>
<dbReference type="InterPro" id="IPR005829">
    <property type="entry name" value="Sugar_transporter_CS"/>
</dbReference>
<feature type="transmembrane region" description="Helical" evidence="8">
    <location>
        <begin position="134"/>
        <end position="153"/>
    </location>
</feature>
<evidence type="ECO:0000256" key="3">
    <source>
        <dbReference type="ARBA" id="ARBA00022692"/>
    </source>
</evidence>
<feature type="transmembrane region" description="Helical" evidence="8">
    <location>
        <begin position="335"/>
        <end position="359"/>
    </location>
</feature>
<evidence type="ECO:0000256" key="7">
    <source>
        <dbReference type="RuleBase" id="RU003346"/>
    </source>
</evidence>
<feature type="transmembrane region" description="Helical" evidence="8">
    <location>
        <begin position="468"/>
        <end position="487"/>
    </location>
</feature>
<keyword evidence="3 8" id="KW-0812">Transmembrane</keyword>
<keyword evidence="6" id="KW-0325">Glycoprotein</keyword>
<feature type="transmembrane region" description="Helical" evidence="8">
    <location>
        <begin position="12"/>
        <end position="33"/>
    </location>
</feature>
<dbReference type="PROSITE" id="PS00216">
    <property type="entry name" value="SUGAR_TRANSPORT_1"/>
    <property type="match status" value="2"/>
</dbReference>
<keyword evidence="2" id="KW-1003">Cell membrane</keyword>
<dbReference type="CDD" id="cd17358">
    <property type="entry name" value="MFS_GLUT6_8_Class3_like"/>
    <property type="match status" value="1"/>
</dbReference>
<feature type="transmembrane region" description="Helical" evidence="8">
    <location>
        <begin position="220"/>
        <end position="246"/>
    </location>
</feature>
<dbReference type="PANTHER" id="PTHR48021">
    <property type="match status" value="1"/>
</dbReference>
<name>A0ABQ9JI86_9CUCU</name>
<comment type="subcellular location">
    <subcellularLocation>
        <location evidence="1">Cell membrane</location>
        <topology evidence="1">Multi-pass membrane protein</topology>
    </subcellularLocation>
</comment>
<keyword evidence="11" id="KW-1185">Reference proteome</keyword>
<feature type="transmembrane region" description="Helical" evidence="8">
    <location>
        <begin position="299"/>
        <end position="323"/>
    </location>
</feature>
<keyword evidence="5 8" id="KW-0472">Membrane</keyword>
<organism evidence="10 11">
    <name type="scientific">Molorchus minor</name>
    <dbReference type="NCBI Taxonomy" id="1323400"/>
    <lineage>
        <taxon>Eukaryota</taxon>
        <taxon>Metazoa</taxon>
        <taxon>Ecdysozoa</taxon>
        <taxon>Arthropoda</taxon>
        <taxon>Hexapoda</taxon>
        <taxon>Insecta</taxon>
        <taxon>Pterygota</taxon>
        <taxon>Neoptera</taxon>
        <taxon>Endopterygota</taxon>
        <taxon>Coleoptera</taxon>
        <taxon>Polyphaga</taxon>
        <taxon>Cucujiformia</taxon>
        <taxon>Chrysomeloidea</taxon>
        <taxon>Cerambycidae</taxon>
        <taxon>Lamiinae</taxon>
        <taxon>Monochamini</taxon>
        <taxon>Molorchus</taxon>
    </lineage>
</organism>
<comment type="caution">
    <text evidence="10">The sequence shown here is derived from an EMBL/GenBank/DDBJ whole genome shotgun (WGS) entry which is preliminary data.</text>
</comment>
<dbReference type="EMBL" id="JAPWTJ010000570">
    <property type="protein sequence ID" value="KAJ8977240.1"/>
    <property type="molecule type" value="Genomic_DNA"/>
</dbReference>
<dbReference type="InterPro" id="IPR020846">
    <property type="entry name" value="MFS_dom"/>
</dbReference>
<dbReference type="InterPro" id="IPR005828">
    <property type="entry name" value="MFS_sugar_transport-like"/>
</dbReference>
<dbReference type="InterPro" id="IPR050549">
    <property type="entry name" value="MFS_Trehalose_Transporter"/>
</dbReference>
<proteinExistence type="inferred from homology"/>
<evidence type="ECO:0000256" key="5">
    <source>
        <dbReference type="ARBA" id="ARBA00023136"/>
    </source>
</evidence>
<evidence type="ECO:0000256" key="8">
    <source>
        <dbReference type="SAM" id="Phobius"/>
    </source>
</evidence>
<evidence type="ECO:0000313" key="11">
    <source>
        <dbReference type="Proteomes" id="UP001162164"/>
    </source>
</evidence>
<dbReference type="Pfam" id="PF00083">
    <property type="entry name" value="Sugar_tr"/>
    <property type="match status" value="1"/>
</dbReference>
<dbReference type="Gene3D" id="1.20.1250.20">
    <property type="entry name" value="MFS general substrate transporter like domains"/>
    <property type="match status" value="1"/>
</dbReference>
<dbReference type="InterPro" id="IPR036259">
    <property type="entry name" value="MFS_trans_sf"/>
</dbReference>
<evidence type="ECO:0000256" key="1">
    <source>
        <dbReference type="ARBA" id="ARBA00004651"/>
    </source>
</evidence>
<evidence type="ECO:0000259" key="9">
    <source>
        <dbReference type="PROSITE" id="PS50850"/>
    </source>
</evidence>
<feature type="transmembrane region" description="Helical" evidence="8">
    <location>
        <begin position="105"/>
        <end position="127"/>
    </location>
</feature>
<dbReference type="PANTHER" id="PTHR48021:SF86">
    <property type="entry name" value="FACILITATED TREHALOSE TRANSPORTER TRET1-1-LIKE PROTEIN"/>
    <property type="match status" value="1"/>
</dbReference>
<dbReference type="PRINTS" id="PR00171">
    <property type="entry name" value="SUGRTRNSPORT"/>
</dbReference>
<comment type="similarity">
    <text evidence="7">Belongs to the major facilitator superfamily. Sugar transporter (TC 2.A.1.1) family.</text>
</comment>
<evidence type="ECO:0000256" key="6">
    <source>
        <dbReference type="ARBA" id="ARBA00023180"/>
    </source>
</evidence>
<feature type="transmembrane region" description="Helical" evidence="8">
    <location>
        <begin position="437"/>
        <end position="456"/>
    </location>
</feature>
<dbReference type="Proteomes" id="UP001162164">
    <property type="component" value="Unassembled WGS sequence"/>
</dbReference>
<feature type="transmembrane region" description="Helical" evidence="8">
    <location>
        <begin position="366"/>
        <end position="386"/>
    </location>
</feature>
<keyword evidence="7" id="KW-0813">Transport</keyword>
<sequence>MDGRGRHNGALCLSILAYNFLASSIIVGGVGLVEVTDDADVSDVSRDVDGTLELSLGAFCAGTVLSWTSPALPYILENVRNGSNLTSLANNVTTPPGFLISEHKAAIVGSMLTIGALMSAIPIGYAADKFGRKPTILGLSLPFFLNYILITFAKNLETIIAARFFAGIGLGGICVVAPMYIGEISEPSNRGTLGSFVQLFLSSGILFTSIVATFTNWTSLSLTLAAAPVVFGVSFLFMPDTPVYLIENNKMEKAEKTLKTFRGSNYDVSRELKTIQKEMEKLHQKTVTIRTIVTNKGNLRAIISVLGVLAFQQLSGINAMVFYTTNIFHAAGTNIAPNLAAIIVNLVQVIVSYISILIIEKAGRKYYLMVSSVGMLSCLAGLGMFFQLKSTGVDVSHLGFMPLGSLVLYMVSFSIGYGPVPWMLISELFSPDIKGVASGLAILANWIFAFVVTFSFPIMRAALGGHVTFYIFALIMGCATLFVYFIVPETRGKSLIEIQEELNR</sequence>
<evidence type="ECO:0000256" key="4">
    <source>
        <dbReference type="ARBA" id="ARBA00022989"/>
    </source>
</evidence>
<evidence type="ECO:0000313" key="10">
    <source>
        <dbReference type="EMBL" id="KAJ8977240.1"/>
    </source>
</evidence>
<dbReference type="PROSITE" id="PS50850">
    <property type="entry name" value="MFS"/>
    <property type="match status" value="1"/>
</dbReference>
<feature type="transmembrane region" description="Helical" evidence="8">
    <location>
        <begin position="159"/>
        <end position="181"/>
    </location>
</feature>
<feature type="transmembrane region" description="Helical" evidence="8">
    <location>
        <begin position="193"/>
        <end position="214"/>
    </location>
</feature>
<dbReference type="InterPro" id="IPR044775">
    <property type="entry name" value="MFS_ERD6/Tret1-like"/>
</dbReference>
<dbReference type="PROSITE" id="PS00217">
    <property type="entry name" value="SUGAR_TRANSPORT_2"/>
    <property type="match status" value="1"/>
</dbReference>
<feature type="transmembrane region" description="Helical" evidence="8">
    <location>
        <begin position="406"/>
        <end position="425"/>
    </location>
</feature>
<dbReference type="InterPro" id="IPR003663">
    <property type="entry name" value="Sugar/inositol_transpt"/>
</dbReference>
<dbReference type="SUPFAM" id="SSF103473">
    <property type="entry name" value="MFS general substrate transporter"/>
    <property type="match status" value="1"/>
</dbReference>
<evidence type="ECO:0000256" key="2">
    <source>
        <dbReference type="ARBA" id="ARBA00022475"/>
    </source>
</evidence>
<gene>
    <name evidence="10" type="ORF">NQ317_003815</name>
</gene>
<reference evidence="10" key="1">
    <citation type="journal article" date="2023" name="Insect Mol. Biol.">
        <title>Genome sequencing provides insights into the evolution of gene families encoding plant cell wall-degrading enzymes in longhorned beetles.</title>
        <authorList>
            <person name="Shin N.R."/>
            <person name="Okamura Y."/>
            <person name="Kirsch R."/>
            <person name="Pauchet Y."/>
        </authorList>
    </citation>
    <scope>NUCLEOTIDE SEQUENCE</scope>
    <source>
        <strain evidence="10">MMC_N1</strain>
    </source>
</reference>